<dbReference type="EMBL" id="PNXQ01000016">
    <property type="protein sequence ID" value="TKH41899.1"/>
    <property type="molecule type" value="Genomic_DNA"/>
</dbReference>
<dbReference type="RefSeq" id="WP_137063545.1">
    <property type="nucleotide sequence ID" value="NZ_PNXQ01000016.1"/>
</dbReference>
<evidence type="ECO:0000313" key="1">
    <source>
        <dbReference type="EMBL" id="TKH41899.1"/>
    </source>
</evidence>
<name>A0A4U2PTH9_9BACL</name>
<comment type="caution">
    <text evidence="1">The sequence shown here is derived from an EMBL/GenBank/DDBJ whole genome shotgun (WGS) entry which is preliminary data.</text>
</comment>
<dbReference type="AlphaFoldDB" id="A0A4U2PTH9"/>
<evidence type="ECO:0000313" key="2">
    <source>
        <dbReference type="Proteomes" id="UP000308114"/>
    </source>
</evidence>
<protein>
    <submittedName>
        <fullName evidence="1">Uncharacterized protein</fullName>
    </submittedName>
</protein>
<organism evidence="1 2">
    <name type="scientific">Paenibacillus terrae</name>
    <dbReference type="NCBI Taxonomy" id="159743"/>
    <lineage>
        <taxon>Bacteria</taxon>
        <taxon>Bacillati</taxon>
        <taxon>Bacillota</taxon>
        <taxon>Bacilli</taxon>
        <taxon>Bacillales</taxon>
        <taxon>Paenibacillaceae</taxon>
        <taxon>Paenibacillus</taxon>
    </lineage>
</organism>
<dbReference type="Proteomes" id="UP000308114">
    <property type="component" value="Unassembled WGS sequence"/>
</dbReference>
<sequence length="69" mass="8102">MYKIIFRYSILRNSDFGKFILEKKTATVNYEVTLKDYEYQQQKIVNEISSKESVKATQVRVTGISIPYS</sequence>
<gene>
    <name evidence="1" type="ORF">C1I60_21565</name>
</gene>
<accession>A0A4U2PTH9</accession>
<proteinExistence type="predicted"/>
<reference evidence="1 2" key="1">
    <citation type="submission" date="2018-01" db="EMBL/GenBank/DDBJ databases">
        <title>Bacillales members from the olive rhizosphere are effective biological control agents against Verticillium dahliae.</title>
        <authorList>
            <person name="Gomez-Lama C."/>
            <person name="Legarda G."/>
            <person name="Ruano-Rosa D."/>
            <person name="Pizarro-Tobias P."/>
            <person name="Valverde-Corredor A."/>
            <person name="Niqui J.L."/>
            <person name="Trivino J.C."/>
            <person name="Roca A."/>
            <person name="Mercado-Blanco J."/>
        </authorList>
    </citation>
    <scope>NUCLEOTIDE SEQUENCE [LARGE SCALE GENOMIC DNA]</scope>
    <source>
        <strain evidence="1 2">PIC167</strain>
    </source>
</reference>